<organism evidence="3 5">
    <name type="scientific">Nyctereutes procyonoides</name>
    <name type="common">Raccoon dog</name>
    <name type="synonym">Canis procyonoides</name>
    <dbReference type="NCBI Taxonomy" id="34880"/>
    <lineage>
        <taxon>Eukaryota</taxon>
        <taxon>Metazoa</taxon>
        <taxon>Chordata</taxon>
        <taxon>Craniata</taxon>
        <taxon>Vertebrata</taxon>
        <taxon>Euteleostomi</taxon>
        <taxon>Mammalia</taxon>
        <taxon>Eutheria</taxon>
        <taxon>Laurasiatheria</taxon>
        <taxon>Carnivora</taxon>
        <taxon>Caniformia</taxon>
        <taxon>Canidae</taxon>
        <taxon>Nyctereutes</taxon>
    </lineage>
</organism>
<evidence type="ECO:0000313" key="5">
    <source>
        <dbReference type="Proteomes" id="UP000645828"/>
    </source>
</evidence>
<dbReference type="Gene3D" id="6.10.250.3450">
    <property type="match status" value="1"/>
</dbReference>
<dbReference type="GO" id="GO:0006412">
    <property type="term" value="P:translation"/>
    <property type="evidence" value="ECO:0007669"/>
    <property type="project" value="InterPro"/>
</dbReference>
<feature type="compositionally biased region" description="Polar residues" evidence="2">
    <location>
        <begin position="95"/>
        <end position="109"/>
    </location>
</feature>
<accession>A0A811YSU5</accession>
<proteinExistence type="predicted"/>
<feature type="compositionally biased region" description="Basic and acidic residues" evidence="2">
    <location>
        <begin position="81"/>
        <end position="93"/>
    </location>
</feature>
<feature type="region of interest" description="Disordered" evidence="2">
    <location>
        <begin position="46"/>
        <end position="109"/>
    </location>
</feature>
<evidence type="ECO:0000313" key="3">
    <source>
        <dbReference type="EMBL" id="CAD7679355.1"/>
    </source>
</evidence>
<dbReference type="EMBL" id="CAJHUB010000765">
    <property type="protein sequence ID" value="CAD7688164.1"/>
    <property type="molecule type" value="Genomic_DNA"/>
</dbReference>
<gene>
    <name evidence="3" type="ORF">NYPRO_LOCUS12154</name>
    <name evidence="4" type="ORF">NYPRO_LOCUS20957</name>
</gene>
<evidence type="ECO:0000256" key="2">
    <source>
        <dbReference type="SAM" id="MobiDB-lite"/>
    </source>
</evidence>
<dbReference type="AlphaFoldDB" id="A0A811YSU5"/>
<dbReference type="InterPro" id="IPR045059">
    <property type="entry name" value="Ribosomal_uL29_euk"/>
</dbReference>
<evidence type="ECO:0000256" key="1">
    <source>
        <dbReference type="ARBA" id="ARBA00035204"/>
    </source>
</evidence>
<protein>
    <recommendedName>
        <fullName evidence="1">Large ribosomal subunit protein uL29</fullName>
    </recommendedName>
</protein>
<name>A0A811YSU5_NYCPR</name>
<dbReference type="GO" id="GO:0003729">
    <property type="term" value="F:mRNA binding"/>
    <property type="evidence" value="ECO:0007669"/>
    <property type="project" value="TreeGrafter"/>
</dbReference>
<dbReference type="GO" id="GO:0003735">
    <property type="term" value="F:structural constituent of ribosome"/>
    <property type="evidence" value="ECO:0007669"/>
    <property type="project" value="InterPro"/>
</dbReference>
<keyword evidence="5" id="KW-1185">Reference proteome</keyword>
<evidence type="ECO:0000313" key="4">
    <source>
        <dbReference type="EMBL" id="CAD7688164.1"/>
    </source>
</evidence>
<dbReference type="InterPro" id="IPR036049">
    <property type="entry name" value="Ribosomal_uL29_sf"/>
</dbReference>
<dbReference type="GO" id="GO:0000463">
    <property type="term" value="P:maturation of LSU-rRNA from tricistronic rRNA transcript (SSU-rRNA, 5.8S rRNA, LSU-rRNA)"/>
    <property type="evidence" value="ECO:0007669"/>
    <property type="project" value="InterPro"/>
</dbReference>
<dbReference type="EMBL" id="CAJHUB010000711">
    <property type="protein sequence ID" value="CAD7679355.1"/>
    <property type="molecule type" value="Genomic_DNA"/>
</dbReference>
<dbReference type="Proteomes" id="UP000645828">
    <property type="component" value="Unassembled WGS sequence"/>
</dbReference>
<dbReference type="GO" id="GO:0022625">
    <property type="term" value="C:cytosolic large ribosomal subunit"/>
    <property type="evidence" value="ECO:0007669"/>
    <property type="project" value="InterPro"/>
</dbReference>
<dbReference type="PANTHER" id="PTHR45722">
    <property type="entry name" value="60S RIBOSOMAL PROTEIN L35"/>
    <property type="match status" value="1"/>
</dbReference>
<dbReference type="Gene3D" id="1.10.287.310">
    <property type="match status" value="1"/>
</dbReference>
<feature type="compositionally biased region" description="Basic residues" evidence="2">
    <location>
        <begin position="56"/>
        <end position="75"/>
    </location>
</feature>
<reference evidence="3" key="1">
    <citation type="submission" date="2020-12" db="EMBL/GenBank/DDBJ databases">
        <authorList>
            <consortium name="Molecular Ecology Group"/>
        </authorList>
    </citation>
    <scope>NUCLEOTIDE SEQUENCE</scope>
    <source>
        <strain evidence="3">TBG_1078</strain>
    </source>
</reference>
<dbReference type="PANTHER" id="PTHR45722:SF2">
    <property type="entry name" value="LARGE RIBOSOMAL SUBUNIT PROTEIN UL29-RELATED"/>
    <property type="match status" value="1"/>
</dbReference>
<comment type="caution">
    <text evidence="3">The sequence shown here is derived from an EMBL/GenBank/DDBJ whole genome shotgun (WGS) entry which is preliminary data.</text>
</comment>
<sequence>MANRKLRGLHCKDKELLKQAARPEAGAVPASLKAVCKSNASVPTTINQTQKENLRKFYKGKKYKPRNLLPKKTRATAHQLHKQEESLQSREQLDPLQSTHGLSTSSSRT</sequence>